<evidence type="ECO:0000256" key="1">
    <source>
        <dbReference type="ARBA" id="ARBA00004651"/>
    </source>
</evidence>
<feature type="transmembrane region" description="Helical" evidence="6">
    <location>
        <begin position="288"/>
        <end position="307"/>
    </location>
</feature>
<comment type="caution">
    <text evidence="7">The sequence shown here is derived from an EMBL/GenBank/DDBJ whole genome shotgun (WGS) entry which is preliminary data.</text>
</comment>
<comment type="subcellular location">
    <subcellularLocation>
        <location evidence="1">Cell membrane</location>
        <topology evidence="1">Multi-pass membrane protein</topology>
    </subcellularLocation>
</comment>
<feature type="transmembrane region" description="Helical" evidence="6">
    <location>
        <begin position="327"/>
        <end position="352"/>
    </location>
</feature>
<evidence type="ECO:0000313" key="7">
    <source>
        <dbReference type="EMBL" id="RCW26046.1"/>
    </source>
</evidence>
<keyword evidence="3 6" id="KW-0812">Transmembrane</keyword>
<dbReference type="Pfam" id="PF01943">
    <property type="entry name" value="Polysacc_synt"/>
    <property type="match status" value="1"/>
</dbReference>
<feature type="transmembrane region" description="Helical" evidence="6">
    <location>
        <begin position="213"/>
        <end position="235"/>
    </location>
</feature>
<name>A0A6I7HPU6_9HYPH</name>
<feature type="transmembrane region" description="Helical" evidence="6">
    <location>
        <begin position="358"/>
        <end position="380"/>
    </location>
</feature>
<dbReference type="AlphaFoldDB" id="A0A6I7HPU6"/>
<gene>
    <name evidence="7" type="ORF">DFR48_104300</name>
</gene>
<evidence type="ECO:0000256" key="6">
    <source>
        <dbReference type="SAM" id="Phobius"/>
    </source>
</evidence>
<dbReference type="GO" id="GO:0005886">
    <property type="term" value="C:plasma membrane"/>
    <property type="evidence" value="ECO:0007669"/>
    <property type="project" value="UniProtKB-SubCell"/>
</dbReference>
<evidence type="ECO:0000256" key="2">
    <source>
        <dbReference type="ARBA" id="ARBA00022475"/>
    </source>
</evidence>
<feature type="transmembrane region" description="Helical" evidence="6">
    <location>
        <begin position="401"/>
        <end position="428"/>
    </location>
</feature>
<dbReference type="EMBL" id="QPIX01000004">
    <property type="protein sequence ID" value="RCW26046.1"/>
    <property type="molecule type" value="Genomic_DNA"/>
</dbReference>
<keyword evidence="5 6" id="KW-0472">Membrane</keyword>
<proteinExistence type="predicted"/>
<feature type="transmembrane region" description="Helical" evidence="6">
    <location>
        <begin position="188"/>
        <end position="207"/>
    </location>
</feature>
<protein>
    <submittedName>
        <fullName evidence="7">O-antigen/teichoic acid export membrane protein</fullName>
    </submittedName>
</protein>
<feature type="transmembrane region" description="Helical" evidence="6">
    <location>
        <begin position="440"/>
        <end position="464"/>
    </location>
</feature>
<dbReference type="PANTHER" id="PTHR30250">
    <property type="entry name" value="PST FAMILY PREDICTED COLANIC ACID TRANSPORTER"/>
    <property type="match status" value="1"/>
</dbReference>
<evidence type="ECO:0000256" key="5">
    <source>
        <dbReference type="ARBA" id="ARBA00023136"/>
    </source>
</evidence>
<organism evidence="7 8">
    <name type="scientific">Ciceribacter lividus</name>
    <dbReference type="NCBI Taxonomy" id="1197950"/>
    <lineage>
        <taxon>Bacteria</taxon>
        <taxon>Pseudomonadati</taxon>
        <taxon>Pseudomonadota</taxon>
        <taxon>Alphaproteobacteria</taxon>
        <taxon>Hyphomicrobiales</taxon>
        <taxon>Rhizobiaceae</taxon>
        <taxon>Ciceribacter</taxon>
    </lineage>
</organism>
<keyword evidence="4 6" id="KW-1133">Transmembrane helix</keyword>
<feature type="transmembrane region" description="Helical" evidence="6">
    <location>
        <begin position="42"/>
        <end position="62"/>
    </location>
</feature>
<feature type="transmembrane region" description="Helical" evidence="6">
    <location>
        <begin position="256"/>
        <end position="282"/>
    </location>
</feature>
<keyword evidence="8" id="KW-1185">Reference proteome</keyword>
<dbReference type="RefSeq" id="WP_114362967.1">
    <property type="nucleotide sequence ID" value="NZ_QPIX01000004.1"/>
</dbReference>
<dbReference type="PANTHER" id="PTHR30250:SF11">
    <property type="entry name" value="O-ANTIGEN TRANSPORTER-RELATED"/>
    <property type="match status" value="1"/>
</dbReference>
<sequence length="472" mass="51375">MSIPAVIQFAEKILPSSLHPAFRRLESVLLSDDANAQSRRKALAAFAIRVVSAAIALVSQIIQARIMGEFEYGIFVFVWVLVVLAGNLSCLGFHATIIRFLPQYQALGEHDSIRGLTHTARRFSMFVASLLAIAGILLLQFAGGRIEAYYVMPLVFGLATLPMIALGDVLEGTARANHWTIGALSPTYLIRPTLILLFMVIAVLLGAPHTATTAMQAALLATYVTSLSQFAVIEWRLRKRFSFNRGKIDFLVWFKVAIPIFLIEGFSFLLTNSDVVIVGFYLNPEEVAVYFAASKTMALVQFVYFAVKTVVAPRFSAMMAQSDARQLAIFAGNTVRWSFWPSLLMGLVVLLFGRFLLLLFGEAFTSGYILMAILLAGILSKALVGPGEVLLTMAGKQGLCVWLYVVALATNITLNVMLIPLFGLAGAASATAAAMMVEALLLHVAVRSSLGIVLFAFANPLAILDRTRPSRS</sequence>
<dbReference type="Proteomes" id="UP000252582">
    <property type="component" value="Unassembled WGS sequence"/>
</dbReference>
<dbReference type="InterPro" id="IPR050833">
    <property type="entry name" value="Poly_Biosynth_Transport"/>
</dbReference>
<feature type="transmembrane region" description="Helical" evidence="6">
    <location>
        <begin position="148"/>
        <end position="167"/>
    </location>
</feature>
<keyword evidence="2" id="KW-1003">Cell membrane</keyword>
<evidence type="ECO:0000313" key="8">
    <source>
        <dbReference type="Proteomes" id="UP000252582"/>
    </source>
</evidence>
<evidence type="ECO:0000256" key="4">
    <source>
        <dbReference type="ARBA" id="ARBA00022989"/>
    </source>
</evidence>
<feature type="transmembrane region" description="Helical" evidence="6">
    <location>
        <begin position="74"/>
        <end position="102"/>
    </location>
</feature>
<reference evidence="7 8" key="1">
    <citation type="submission" date="2018-07" db="EMBL/GenBank/DDBJ databases">
        <title>Genomic Encyclopedia of Type Strains, Phase IV (KMG-IV): sequencing the most valuable type-strain genomes for metagenomic binning, comparative biology and taxonomic classification.</title>
        <authorList>
            <person name="Goeker M."/>
        </authorList>
    </citation>
    <scope>NUCLEOTIDE SEQUENCE [LARGE SCALE GENOMIC DNA]</scope>
    <source>
        <strain evidence="7 8">DSM 25528</strain>
    </source>
</reference>
<accession>A0A6I7HPU6</accession>
<dbReference type="InterPro" id="IPR002797">
    <property type="entry name" value="Polysacc_synth"/>
</dbReference>
<evidence type="ECO:0000256" key="3">
    <source>
        <dbReference type="ARBA" id="ARBA00022692"/>
    </source>
</evidence>
<feature type="transmembrane region" description="Helical" evidence="6">
    <location>
        <begin position="123"/>
        <end position="142"/>
    </location>
</feature>